<comment type="pathway">
    <text evidence="1">Cofactor biosynthesis; riboflavin biosynthesis.</text>
</comment>
<gene>
    <name evidence="5" type="ORF">Lgee_1019</name>
</gene>
<dbReference type="PATRIC" id="fig|45065.4.peg.1091"/>
<dbReference type="Proteomes" id="UP000054785">
    <property type="component" value="Unassembled WGS sequence"/>
</dbReference>
<proteinExistence type="inferred from homology"/>
<dbReference type="SUPFAM" id="SSF52121">
    <property type="entry name" value="Lumazine synthase"/>
    <property type="match status" value="1"/>
</dbReference>
<evidence type="ECO:0000256" key="2">
    <source>
        <dbReference type="ARBA" id="ARBA00007424"/>
    </source>
</evidence>
<dbReference type="GO" id="GO:0009349">
    <property type="term" value="C:riboflavin synthase complex"/>
    <property type="evidence" value="ECO:0007669"/>
    <property type="project" value="InterPro"/>
</dbReference>
<dbReference type="UniPathway" id="UPA00275"/>
<accession>A0A0W0TXP5</accession>
<keyword evidence="6" id="KW-1185">Reference proteome</keyword>
<reference evidence="5 6" key="1">
    <citation type="submission" date="2015-11" db="EMBL/GenBank/DDBJ databases">
        <title>Genomic analysis of 38 Legionella species identifies large and diverse effector repertoires.</title>
        <authorList>
            <person name="Burstein D."/>
            <person name="Amaro F."/>
            <person name="Zusman T."/>
            <person name="Lifshitz Z."/>
            <person name="Cohen O."/>
            <person name="Gilbert J.A."/>
            <person name="Pupko T."/>
            <person name="Shuman H.A."/>
            <person name="Segal G."/>
        </authorList>
    </citation>
    <scope>NUCLEOTIDE SEQUENCE [LARGE SCALE GENOMIC DNA]</scope>
    <source>
        <strain evidence="5 6">ATCC 49504</strain>
    </source>
</reference>
<dbReference type="Pfam" id="PF00885">
    <property type="entry name" value="DMRL_synthase"/>
    <property type="match status" value="1"/>
</dbReference>
<comment type="caution">
    <text evidence="5">The sequence shown here is derived from an EMBL/GenBank/DDBJ whole genome shotgun (WGS) entry which is preliminary data.</text>
</comment>
<evidence type="ECO:0000313" key="6">
    <source>
        <dbReference type="Proteomes" id="UP000054785"/>
    </source>
</evidence>
<evidence type="ECO:0000313" key="5">
    <source>
        <dbReference type="EMBL" id="KTD00107.1"/>
    </source>
</evidence>
<dbReference type="OrthoDB" id="5643417at2"/>
<dbReference type="STRING" id="45065.Lgee_1019"/>
<evidence type="ECO:0000256" key="4">
    <source>
        <dbReference type="ARBA" id="ARBA00022679"/>
    </source>
</evidence>
<dbReference type="RefSeq" id="WP_028386878.1">
    <property type="nucleotide sequence ID" value="NZ_CAAAHN010000001.1"/>
</dbReference>
<dbReference type="InterPro" id="IPR002180">
    <property type="entry name" value="LS/RS"/>
</dbReference>
<dbReference type="InterPro" id="IPR036467">
    <property type="entry name" value="LS/RS_sf"/>
</dbReference>
<dbReference type="GO" id="GO:0009231">
    <property type="term" value="P:riboflavin biosynthetic process"/>
    <property type="evidence" value="ECO:0007669"/>
    <property type="project" value="UniProtKB-UniPathway"/>
</dbReference>
<protein>
    <submittedName>
        <fullName evidence="5">6,7-dimethyl-8-ribityllumazine synthase</fullName>
        <ecNumber evidence="5">2.5.1.9</ecNumber>
    </submittedName>
</protein>
<dbReference type="GO" id="GO:0004746">
    <property type="term" value="F:riboflavin synthase activity"/>
    <property type="evidence" value="ECO:0007669"/>
    <property type="project" value="UniProtKB-EC"/>
</dbReference>
<sequence>MTLKDPSILVVCSNYYPNLAEKQLARCVSALDELPYAYEVEMVQAGTYEIPAVIRHFHHNRPFDAYLSLGLLLKGSTDHYQFILEHVKACFIQFTLEGIILGDGNVYAPTEELLLTRVADGERVMEAVRAVDYLLGMKKR</sequence>
<keyword evidence="4 5" id="KW-0808">Transferase</keyword>
<dbReference type="EC" id="2.5.1.9" evidence="5"/>
<evidence type="ECO:0000256" key="1">
    <source>
        <dbReference type="ARBA" id="ARBA00005104"/>
    </source>
</evidence>
<dbReference type="EMBL" id="LNYC01000037">
    <property type="protein sequence ID" value="KTD00107.1"/>
    <property type="molecule type" value="Genomic_DNA"/>
</dbReference>
<evidence type="ECO:0000256" key="3">
    <source>
        <dbReference type="ARBA" id="ARBA00022619"/>
    </source>
</evidence>
<dbReference type="Gene3D" id="3.40.50.960">
    <property type="entry name" value="Lumazine/riboflavin synthase"/>
    <property type="match status" value="1"/>
</dbReference>
<comment type="similarity">
    <text evidence="2">Belongs to the DMRL synthase family.</text>
</comment>
<name>A0A0W0TXP5_9GAMM</name>
<keyword evidence="3" id="KW-0686">Riboflavin biosynthesis</keyword>
<organism evidence="5 6">
    <name type="scientific">Legionella geestiana</name>
    <dbReference type="NCBI Taxonomy" id="45065"/>
    <lineage>
        <taxon>Bacteria</taxon>
        <taxon>Pseudomonadati</taxon>
        <taxon>Pseudomonadota</taxon>
        <taxon>Gammaproteobacteria</taxon>
        <taxon>Legionellales</taxon>
        <taxon>Legionellaceae</taxon>
        <taxon>Legionella</taxon>
    </lineage>
</organism>
<dbReference type="AlphaFoldDB" id="A0A0W0TXP5"/>